<dbReference type="OrthoDB" id="434647at2759"/>
<gene>
    <name evidence="2" type="ORF">NE237_005874</name>
</gene>
<accession>A0A9Q0QUM5</accession>
<dbReference type="Proteomes" id="UP001141806">
    <property type="component" value="Unassembled WGS sequence"/>
</dbReference>
<dbReference type="EMBL" id="JAMYWD010000004">
    <property type="protein sequence ID" value="KAJ4972700.1"/>
    <property type="molecule type" value="Genomic_DNA"/>
</dbReference>
<reference evidence="2" key="1">
    <citation type="journal article" date="2023" name="Plant J.">
        <title>The genome of the king protea, Protea cynaroides.</title>
        <authorList>
            <person name="Chang J."/>
            <person name="Duong T.A."/>
            <person name="Schoeman C."/>
            <person name="Ma X."/>
            <person name="Roodt D."/>
            <person name="Barker N."/>
            <person name="Li Z."/>
            <person name="Van de Peer Y."/>
            <person name="Mizrachi E."/>
        </authorList>
    </citation>
    <scope>NUCLEOTIDE SEQUENCE</scope>
    <source>
        <tissue evidence="2">Young leaves</tissue>
    </source>
</reference>
<keyword evidence="1" id="KW-0812">Transmembrane</keyword>
<protein>
    <submittedName>
        <fullName evidence="2">Uncharacterized protein</fullName>
    </submittedName>
</protein>
<feature type="transmembrane region" description="Helical" evidence="1">
    <location>
        <begin position="189"/>
        <end position="210"/>
    </location>
</feature>
<keyword evidence="1" id="KW-1133">Transmembrane helix</keyword>
<comment type="caution">
    <text evidence="2">The sequence shown here is derived from an EMBL/GenBank/DDBJ whole genome shotgun (WGS) entry which is preliminary data.</text>
</comment>
<organism evidence="2 3">
    <name type="scientific">Protea cynaroides</name>
    <dbReference type="NCBI Taxonomy" id="273540"/>
    <lineage>
        <taxon>Eukaryota</taxon>
        <taxon>Viridiplantae</taxon>
        <taxon>Streptophyta</taxon>
        <taxon>Embryophyta</taxon>
        <taxon>Tracheophyta</taxon>
        <taxon>Spermatophyta</taxon>
        <taxon>Magnoliopsida</taxon>
        <taxon>Proteales</taxon>
        <taxon>Proteaceae</taxon>
        <taxon>Protea</taxon>
    </lineage>
</organism>
<evidence type="ECO:0000313" key="2">
    <source>
        <dbReference type="EMBL" id="KAJ4972700.1"/>
    </source>
</evidence>
<evidence type="ECO:0000313" key="3">
    <source>
        <dbReference type="Proteomes" id="UP001141806"/>
    </source>
</evidence>
<sequence>MDYSRWAEMQYHKPLNPNPSSVDPYSHLYDADHSSSYAHYPYNTLNLPDPRTLLNRQEISSAQYKVGPEPGLGPPGIDSYAAINSYPPPPPTHVGYEAQAAITYGQHAAQISASTAAAYYPETGAAVQNWAAKEAIRQFGADPVSYAAVSVACILSRFPFLLKNKEKKKKKKLCSQSKKKKKKKLRSQFSTAVAYFASHLFCVKMLGYILNYRFFVIWVSVICLFI</sequence>
<keyword evidence="3" id="KW-1185">Reference proteome</keyword>
<dbReference type="AlphaFoldDB" id="A0A9Q0QUM5"/>
<keyword evidence="1" id="KW-0472">Membrane</keyword>
<proteinExistence type="predicted"/>
<name>A0A9Q0QUM5_9MAGN</name>
<evidence type="ECO:0000256" key="1">
    <source>
        <dbReference type="SAM" id="Phobius"/>
    </source>
</evidence>